<reference evidence="2 3" key="1">
    <citation type="submission" date="2024-01" db="EMBL/GenBank/DDBJ databases">
        <authorList>
            <consortium name="Genoscope - CEA"/>
            <person name="William W."/>
        </authorList>
    </citation>
    <scope>NUCLEOTIDE SEQUENCE [LARGE SCALE GENOMIC DNA]</scope>
    <source>
        <strain evidence="2 3">29B2s-10</strain>
    </source>
</reference>
<keyword evidence="3" id="KW-1185">Reference proteome</keyword>
<proteinExistence type="predicted"/>
<dbReference type="InterPro" id="IPR019436">
    <property type="entry name" value="Say1-like"/>
</dbReference>
<evidence type="ECO:0000256" key="1">
    <source>
        <dbReference type="ARBA" id="ARBA00022801"/>
    </source>
</evidence>
<dbReference type="Proteomes" id="UP001497600">
    <property type="component" value="Chromosome H"/>
</dbReference>
<keyword evidence="1" id="KW-0378">Hydrolase</keyword>
<dbReference type="SUPFAM" id="SSF53474">
    <property type="entry name" value="alpha/beta-Hydrolases"/>
    <property type="match status" value="1"/>
</dbReference>
<dbReference type="PANTHER" id="PTHR48081:SF31">
    <property type="entry name" value="STERYL ACETYL HYDROLASE MUG81-RELATED"/>
    <property type="match status" value="1"/>
</dbReference>
<dbReference type="EMBL" id="OZ004260">
    <property type="protein sequence ID" value="CAK7921243.1"/>
    <property type="molecule type" value="Genomic_DNA"/>
</dbReference>
<organism evidence="2 3">
    <name type="scientific">[Candida] anglica</name>
    <dbReference type="NCBI Taxonomy" id="148631"/>
    <lineage>
        <taxon>Eukaryota</taxon>
        <taxon>Fungi</taxon>
        <taxon>Dikarya</taxon>
        <taxon>Ascomycota</taxon>
        <taxon>Saccharomycotina</taxon>
        <taxon>Pichiomycetes</taxon>
        <taxon>Debaryomycetaceae</taxon>
        <taxon>Kurtzmaniella</taxon>
    </lineage>
</organism>
<protein>
    <recommendedName>
        <fullName evidence="4">Alpha/beta hydrolase fold-3 domain-containing protein</fullName>
    </recommendedName>
</protein>
<evidence type="ECO:0000313" key="2">
    <source>
        <dbReference type="EMBL" id="CAK7921243.1"/>
    </source>
</evidence>
<dbReference type="InterPro" id="IPR050300">
    <property type="entry name" value="GDXG_lipolytic_enzyme"/>
</dbReference>
<dbReference type="InterPro" id="IPR029058">
    <property type="entry name" value="AB_hydrolase_fold"/>
</dbReference>
<gene>
    <name evidence="2" type="ORF">CAAN4_H11870</name>
</gene>
<evidence type="ECO:0008006" key="4">
    <source>
        <dbReference type="Google" id="ProtNLM"/>
    </source>
</evidence>
<dbReference type="Pfam" id="PF10340">
    <property type="entry name" value="Say1_Mug180"/>
    <property type="match status" value="1"/>
</dbReference>
<name>A0ABP0EME0_9ASCO</name>
<evidence type="ECO:0000313" key="3">
    <source>
        <dbReference type="Proteomes" id="UP001497600"/>
    </source>
</evidence>
<accession>A0ABP0EME0</accession>
<dbReference type="Gene3D" id="3.40.50.1820">
    <property type="entry name" value="alpha/beta hydrolase"/>
    <property type="match status" value="1"/>
</dbReference>
<sequence length="424" mass="48449">MTAIISLRGFFQLLYLPVLLLITTVKHYTVGTELRKYKNSLLSVLKITAIRTALSLDVGDTRIFGLVTNNFVLQKAIGSRYNDITRGLNGYGTKYDENSYWIVKQPNRDPSDPILYFLHGGAYFLQTSPQQLESIIGMYKLLDPEVQSKTSILLLDYKLVGNGHTFPTQINQLHQSYQNLTVRDKNTNIGLIGDSAGGNLSVIYTQYLKSLERSKVLKNPIYPRTMVLISPWINLQPELEQYGPGHSYYDNFKYDLIQYKYFMKPDSLAYLLGKEPLRSLLVSPNSKLPHSADDWSDIPTYADENSNIFVIAGEDESFRDDILKFAEFALECPFYSENSYGSTPMEINPKLHHYIRPNQPGKAGVELYVEPWGVHDALFFENHSLAKIMDLEKHEKVADCTFWSDAEFFATKRIVEFLNRVLAS</sequence>
<dbReference type="PANTHER" id="PTHR48081">
    <property type="entry name" value="AB HYDROLASE SUPERFAMILY PROTEIN C4A8.06C"/>
    <property type="match status" value="1"/>
</dbReference>